<organism evidence="1 2">
    <name type="scientific">Peptoniphilus koenoeneniae</name>
    <dbReference type="NCBI Taxonomy" id="507751"/>
    <lineage>
        <taxon>Bacteria</taxon>
        <taxon>Bacillati</taxon>
        <taxon>Bacillota</taxon>
        <taxon>Tissierellia</taxon>
        <taxon>Tissierellales</taxon>
        <taxon>Peptoniphilaceae</taxon>
        <taxon>Peptoniphilus</taxon>
    </lineage>
</organism>
<dbReference type="Proteomes" id="UP001236559">
    <property type="component" value="Unassembled WGS sequence"/>
</dbReference>
<name>A0ABU0ATV1_9FIRM</name>
<dbReference type="PANTHER" id="PTHR34071">
    <property type="entry name" value="5-NITROIMIDAZOLE ANTIBIOTICS RESISTANCE PROTEIN, NIMA-FAMILY-RELATED PROTEIN-RELATED"/>
    <property type="match status" value="1"/>
</dbReference>
<evidence type="ECO:0000313" key="1">
    <source>
        <dbReference type="EMBL" id="MDQ0274658.1"/>
    </source>
</evidence>
<dbReference type="InterPro" id="IPR012349">
    <property type="entry name" value="Split_barrel_FMN-bd"/>
</dbReference>
<accession>A0ABU0ATV1</accession>
<reference evidence="1 2" key="1">
    <citation type="submission" date="2023-07" db="EMBL/GenBank/DDBJ databases">
        <title>Genomic Encyclopedia of Type Strains, Phase IV (KMG-IV): sequencing the most valuable type-strain genomes for metagenomic binning, comparative biology and taxonomic classification.</title>
        <authorList>
            <person name="Goeker M."/>
        </authorList>
    </citation>
    <scope>NUCLEOTIDE SEQUENCE [LARGE SCALE GENOMIC DNA]</scope>
    <source>
        <strain evidence="1 2">DSM 22616</strain>
    </source>
</reference>
<protein>
    <submittedName>
        <fullName evidence="1">Nitroimidazol reductase NimA-like FMN-containing flavoprotein (Pyridoxamine 5'-phosphate oxidase superfamily)</fullName>
    </submittedName>
</protein>
<dbReference type="Pfam" id="PF12900">
    <property type="entry name" value="Pyridox_ox_2"/>
    <property type="match status" value="1"/>
</dbReference>
<dbReference type="PANTHER" id="PTHR34071:SF2">
    <property type="entry name" value="FLAVIN-NUCLEOTIDE-BINDING PROTEIN"/>
    <property type="match status" value="1"/>
</dbReference>
<dbReference type="Gene3D" id="2.30.110.10">
    <property type="entry name" value="Electron Transport, Fmn-binding Protein, Chain A"/>
    <property type="match status" value="1"/>
</dbReference>
<gene>
    <name evidence="1" type="ORF">J2S72_000675</name>
</gene>
<dbReference type="EMBL" id="JAUSTN010000003">
    <property type="protein sequence ID" value="MDQ0274658.1"/>
    <property type="molecule type" value="Genomic_DNA"/>
</dbReference>
<comment type="caution">
    <text evidence="1">The sequence shown here is derived from an EMBL/GenBank/DDBJ whole genome shotgun (WGS) entry which is preliminary data.</text>
</comment>
<dbReference type="SUPFAM" id="SSF50475">
    <property type="entry name" value="FMN-binding split barrel"/>
    <property type="match status" value="1"/>
</dbReference>
<evidence type="ECO:0000313" key="2">
    <source>
        <dbReference type="Proteomes" id="UP001236559"/>
    </source>
</evidence>
<dbReference type="RefSeq" id="WP_023055370.1">
    <property type="nucleotide sequence ID" value="NZ_JAUSTN010000003.1"/>
</dbReference>
<proteinExistence type="predicted"/>
<sequence>MKKYLTEEECYEILDKADYGTLALSQGERPYLIPMNYTVIDGEIYLHTAMKGRKVDILKENKRAAFSIVISHKLVEEKFTFNFTSILYEGLAQIVENKNEKVKVLESLVKKHSKNFLQEAKKVIERSCDHTLIIRLKKEKLTGRLSKMD</sequence>
<keyword evidence="2" id="KW-1185">Reference proteome</keyword>
<dbReference type="InterPro" id="IPR024747">
    <property type="entry name" value="Pyridox_Oxase-rel"/>
</dbReference>